<organism evidence="2 3">
    <name type="scientific">Methanoculleus chikugoensis</name>
    <dbReference type="NCBI Taxonomy" id="118126"/>
    <lineage>
        <taxon>Archaea</taxon>
        <taxon>Methanobacteriati</taxon>
        <taxon>Methanobacteriota</taxon>
        <taxon>Stenosarchaea group</taxon>
        <taxon>Methanomicrobia</taxon>
        <taxon>Methanomicrobiales</taxon>
        <taxon>Methanomicrobiaceae</taxon>
        <taxon>Methanoculleus</taxon>
    </lineage>
</organism>
<keyword evidence="1" id="KW-0472">Membrane</keyword>
<keyword evidence="3" id="KW-1185">Reference proteome</keyword>
<protein>
    <submittedName>
        <fullName evidence="2">Uncharacterized protein</fullName>
    </submittedName>
</protein>
<keyword evidence="1" id="KW-1133">Transmembrane helix</keyword>
<dbReference type="EMBL" id="AP019781">
    <property type="protein sequence ID" value="BBL67285.1"/>
    <property type="molecule type" value="Genomic_DNA"/>
</dbReference>
<accession>A0ABM7H3L4</accession>
<feature type="transmembrane region" description="Helical" evidence="1">
    <location>
        <begin position="20"/>
        <end position="38"/>
    </location>
</feature>
<gene>
    <name evidence="2" type="ORF">MchiMG62_04660</name>
</gene>
<reference evidence="2 3" key="1">
    <citation type="submission" date="2019-06" db="EMBL/GenBank/DDBJ databases">
        <title>Complete genome sequence of Methanoculleus chikugoensis strain MG62.</title>
        <authorList>
            <person name="Asakawa S."/>
            <person name="Dianou D."/>
        </authorList>
    </citation>
    <scope>NUCLEOTIDE SEQUENCE [LARGE SCALE GENOMIC DNA]</scope>
    <source>
        <strain evidence="2 3">MG62</strain>
    </source>
</reference>
<dbReference type="GeneID" id="71775129"/>
<keyword evidence="1" id="KW-0812">Transmembrane</keyword>
<evidence type="ECO:0000256" key="1">
    <source>
        <dbReference type="SAM" id="Phobius"/>
    </source>
</evidence>
<evidence type="ECO:0000313" key="2">
    <source>
        <dbReference type="EMBL" id="BBL67285.1"/>
    </source>
</evidence>
<sequence>MYSILVLGTIMLADSFGLPIPAWLSPVATFAIVGYFLYRSVHEQKKGAAGAA</sequence>
<name>A0ABM7H3L4_9EURY</name>
<proteinExistence type="predicted"/>
<dbReference type="Proteomes" id="UP000824969">
    <property type="component" value="Chromosome"/>
</dbReference>
<evidence type="ECO:0000313" key="3">
    <source>
        <dbReference type="Proteomes" id="UP000824969"/>
    </source>
</evidence>
<dbReference type="RefSeq" id="WP_244987768.1">
    <property type="nucleotide sequence ID" value="NZ_AP019781.1"/>
</dbReference>